<evidence type="ECO:0000313" key="2">
    <source>
        <dbReference type="Proteomes" id="UP000799767"/>
    </source>
</evidence>
<dbReference type="PANTHER" id="PTHR35517">
    <property type="entry name" value="PROTEIN ARGININE N-METHYLTRANSFERASE SFM1"/>
    <property type="match status" value="1"/>
</dbReference>
<proteinExistence type="predicted"/>
<dbReference type="GeneID" id="54477210"/>
<dbReference type="GO" id="GO:0032259">
    <property type="term" value="P:methylation"/>
    <property type="evidence" value="ECO:0007669"/>
    <property type="project" value="UniProtKB-KW"/>
</dbReference>
<dbReference type="PANTHER" id="PTHR35517:SF1">
    <property type="entry name" value="PROTEIN ARGININE N-METHYLTRANSFERASE SFM1"/>
    <property type="match status" value="1"/>
</dbReference>
<dbReference type="CDD" id="cd18090">
    <property type="entry name" value="Arginine_MT_Sfm1"/>
    <property type="match status" value="1"/>
</dbReference>
<organism evidence="1 2">
    <name type="scientific">Neohortaea acidophila</name>
    <dbReference type="NCBI Taxonomy" id="245834"/>
    <lineage>
        <taxon>Eukaryota</taxon>
        <taxon>Fungi</taxon>
        <taxon>Dikarya</taxon>
        <taxon>Ascomycota</taxon>
        <taxon>Pezizomycotina</taxon>
        <taxon>Dothideomycetes</taxon>
        <taxon>Dothideomycetidae</taxon>
        <taxon>Mycosphaerellales</taxon>
        <taxon>Teratosphaeriaceae</taxon>
        <taxon>Neohortaea</taxon>
    </lineage>
</organism>
<accession>A0A6A6PJC1</accession>
<sequence>MGSVNGVDQRYRIIVEHLDSELEDWQALEYKCIARECSANGWSFVLSGLSSPAETKQQLGLPATSLTQQGVESLFSTAEERQQVCLLDPRGSQDLAPEDGEKFKVFLFGGILGDDPPRDRTGELRRIGFPGRKLGPEQMTTDTAARVTRMVIQDKVRLQDIQYVNRPELNLSATKGEDATNASESVSMPFKYVKGQDGAPVMPEV</sequence>
<dbReference type="EMBL" id="MU001640">
    <property type="protein sequence ID" value="KAF2480092.1"/>
    <property type="molecule type" value="Genomic_DNA"/>
</dbReference>
<name>A0A6A6PJC1_9PEZI</name>
<gene>
    <name evidence="1" type="ORF">BDY17DRAFT_318637</name>
</gene>
<dbReference type="Proteomes" id="UP000799767">
    <property type="component" value="Unassembled WGS sequence"/>
</dbReference>
<dbReference type="OrthoDB" id="373498at2759"/>
<dbReference type="GO" id="GO:0035241">
    <property type="term" value="F:protein-arginine omega-N monomethyltransferase activity"/>
    <property type="evidence" value="ECO:0007669"/>
    <property type="project" value="TreeGrafter"/>
</dbReference>
<keyword evidence="2" id="KW-1185">Reference proteome</keyword>
<evidence type="ECO:0000313" key="1">
    <source>
        <dbReference type="EMBL" id="KAF2480092.1"/>
    </source>
</evidence>
<dbReference type="RefSeq" id="XP_033586662.1">
    <property type="nucleotide sequence ID" value="XM_033736208.1"/>
</dbReference>
<dbReference type="InterPro" id="IPR007364">
    <property type="entry name" value="SFM1-like"/>
</dbReference>
<dbReference type="AlphaFoldDB" id="A0A6A6PJC1"/>
<protein>
    <submittedName>
        <fullName evidence="1">SAM-dependent RNA methyltransferase</fullName>
    </submittedName>
</protein>
<reference evidence="1" key="1">
    <citation type="journal article" date="2020" name="Stud. Mycol.">
        <title>101 Dothideomycetes genomes: a test case for predicting lifestyles and emergence of pathogens.</title>
        <authorList>
            <person name="Haridas S."/>
            <person name="Albert R."/>
            <person name="Binder M."/>
            <person name="Bloem J."/>
            <person name="Labutti K."/>
            <person name="Salamov A."/>
            <person name="Andreopoulos B."/>
            <person name="Baker S."/>
            <person name="Barry K."/>
            <person name="Bills G."/>
            <person name="Bluhm B."/>
            <person name="Cannon C."/>
            <person name="Castanera R."/>
            <person name="Culley D."/>
            <person name="Daum C."/>
            <person name="Ezra D."/>
            <person name="Gonzalez J."/>
            <person name="Henrissat B."/>
            <person name="Kuo A."/>
            <person name="Liang C."/>
            <person name="Lipzen A."/>
            <person name="Lutzoni F."/>
            <person name="Magnuson J."/>
            <person name="Mondo S."/>
            <person name="Nolan M."/>
            <person name="Ohm R."/>
            <person name="Pangilinan J."/>
            <person name="Park H.-J."/>
            <person name="Ramirez L."/>
            <person name="Alfaro M."/>
            <person name="Sun H."/>
            <person name="Tritt A."/>
            <person name="Yoshinaga Y."/>
            <person name="Zwiers L.-H."/>
            <person name="Turgeon B."/>
            <person name="Goodwin S."/>
            <person name="Spatafora J."/>
            <person name="Crous P."/>
            <person name="Grigoriev I."/>
        </authorList>
    </citation>
    <scope>NUCLEOTIDE SEQUENCE</scope>
    <source>
        <strain evidence="1">CBS 113389</strain>
    </source>
</reference>
<keyword evidence="1" id="KW-0489">Methyltransferase</keyword>
<keyword evidence="1" id="KW-0808">Transferase</keyword>
<dbReference type="Pfam" id="PF04252">
    <property type="entry name" value="SFM1-like"/>
    <property type="match status" value="1"/>
</dbReference>